<feature type="region of interest" description="Disordered" evidence="1">
    <location>
        <begin position="500"/>
        <end position="527"/>
    </location>
</feature>
<feature type="compositionally biased region" description="Acidic residues" evidence="1">
    <location>
        <begin position="20"/>
        <end position="31"/>
    </location>
</feature>
<dbReference type="OrthoDB" id="10260459at2759"/>
<evidence type="ECO:0000313" key="4">
    <source>
        <dbReference type="Proteomes" id="UP000094527"/>
    </source>
</evidence>
<comment type="caution">
    <text evidence="3">The sequence shown here is derived from an EMBL/GenBank/DDBJ whole genome shotgun (WGS) entry which is preliminary data.</text>
</comment>
<dbReference type="Proteomes" id="UP000094527">
    <property type="component" value="Unassembled WGS sequence"/>
</dbReference>
<evidence type="ECO:0000256" key="1">
    <source>
        <dbReference type="SAM" id="MobiDB-lite"/>
    </source>
</evidence>
<dbReference type="GO" id="GO:0070286">
    <property type="term" value="P:axonemal dynein complex assembly"/>
    <property type="evidence" value="ECO:0007669"/>
    <property type="project" value="InterPro"/>
</dbReference>
<dbReference type="GO" id="GO:0060285">
    <property type="term" value="P:cilium-dependent cell motility"/>
    <property type="evidence" value="ECO:0007669"/>
    <property type="project" value="TreeGrafter"/>
</dbReference>
<feature type="domain" description="Dynein regulatory complex protein 1 C-terminal" evidence="2">
    <location>
        <begin position="585"/>
        <end position="644"/>
    </location>
</feature>
<dbReference type="AlphaFoldDB" id="A0A1D2NHG4"/>
<dbReference type="GO" id="GO:0005858">
    <property type="term" value="C:axonemal dynein complex"/>
    <property type="evidence" value="ECO:0007669"/>
    <property type="project" value="InterPro"/>
</dbReference>
<feature type="non-terminal residue" evidence="3">
    <location>
        <position position="1"/>
    </location>
</feature>
<proteinExistence type="predicted"/>
<dbReference type="PANTHER" id="PTHR21625">
    <property type="entry name" value="NYD-SP28 PROTEIN"/>
    <property type="match status" value="1"/>
</dbReference>
<evidence type="ECO:0000313" key="3">
    <source>
        <dbReference type="EMBL" id="ODN04669.1"/>
    </source>
</evidence>
<keyword evidence="4" id="KW-1185">Reference proteome</keyword>
<accession>A0A1D2NHG4</accession>
<feature type="compositionally biased region" description="Basic residues" evidence="1">
    <location>
        <begin position="1"/>
        <end position="11"/>
    </location>
</feature>
<gene>
    <name evidence="3" type="ORF">Ocin01_02024</name>
</gene>
<reference evidence="3 4" key="1">
    <citation type="journal article" date="2016" name="Genome Biol. Evol.">
        <title>Gene Family Evolution Reflects Adaptation to Soil Environmental Stressors in the Genome of the Collembolan Orchesella cincta.</title>
        <authorList>
            <person name="Faddeeva-Vakhrusheva A."/>
            <person name="Derks M.F."/>
            <person name="Anvar S.Y."/>
            <person name="Agamennone V."/>
            <person name="Suring W."/>
            <person name="Smit S."/>
            <person name="van Straalen N.M."/>
            <person name="Roelofs D."/>
        </authorList>
    </citation>
    <scope>NUCLEOTIDE SEQUENCE [LARGE SCALE GENOMIC DNA]</scope>
    <source>
        <tissue evidence="3">Mixed pool</tissue>
    </source>
</reference>
<dbReference type="GO" id="GO:0003352">
    <property type="term" value="P:regulation of cilium movement"/>
    <property type="evidence" value="ECO:0007669"/>
    <property type="project" value="TreeGrafter"/>
</dbReference>
<feature type="compositionally biased region" description="Basic and acidic residues" evidence="1">
    <location>
        <begin position="32"/>
        <end position="41"/>
    </location>
</feature>
<evidence type="ECO:0000259" key="2">
    <source>
        <dbReference type="Pfam" id="PF14775"/>
    </source>
</evidence>
<protein>
    <submittedName>
        <fullName evidence="3">Dynein regulatory complex protein 1</fullName>
    </submittedName>
</protein>
<dbReference type="InterPro" id="IPR039750">
    <property type="entry name" value="DRC1/DRC2"/>
</dbReference>
<feature type="region of interest" description="Disordered" evidence="1">
    <location>
        <begin position="1"/>
        <end position="43"/>
    </location>
</feature>
<organism evidence="3 4">
    <name type="scientific">Orchesella cincta</name>
    <name type="common">Springtail</name>
    <name type="synonym">Podura cincta</name>
    <dbReference type="NCBI Taxonomy" id="48709"/>
    <lineage>
        <taxon>Eukaryota</taxon>
        <taxon>Metazoa</taxon>
        <taxon>Ecdysozoa</taxon>
        <taxon>Arthropoda</taxon>
        <taxon>Hexapoda</taxon>
        <taxon>Collembola</taxon>
        <taxon>Entomobryomorpha</taxon>
        <taxon>Entomobryoidea</taxon>
        <taxon>Orchesellidae</taxon>
        <taxon>Orchesellinae</taxon>
        <taxon>Orchesella</taxon>
    </lineage>
</organism>
<dbReference type="EMBL" id="LJIJ01000038">
    <property type="protein sequence ID" value="ODN04669.1"/>
    <property type="molecule type" value="Genomic_DNA"/>
</dbReference>
<dbReference type="InterPro" id="IPR029440">
    <property type="entry name" value="DRC1_C"/>
</dbReference>
<sequence>SQSLPNKKKQTKTSSTSLETEAEEDTLFDETAELKTDRETGKPTSCLPNASLLIIPSDSIEFIPGPEPDPVIQRRLMKHVAKVICDESGFIVEDELRRLLDPLMETERNLVNLDALLKALGIKTVSEMQYLAHFLLKRCRVTKGVISRIGSQDSAHLTEMNVSLDGILGKNAMDDLESRSGSMSTKSKTPSPLLTAMVDNVVSDEDITGGSPVFKECECSPVNDEEEDFEETEGEGAALEVLHPPQEQRKSTCGKDGKHPCMIPELAEIDDQELSLPDFTHAPVQCSPKCCSPAESEEDIIEEAIVTIEDDEELEEMLEIGEIEEGKEEQAEEAHSKCSTCGGEPHDHQDCSFVSNAATVLSWADPADPPNQQLKDFQQTQKVESPVVSDPVDVDQRISVFAAKTGSEQPSEMTMIDESFVTLIKSMIPDEYRESEVSIEFEASEFALTKKSASVEVQKSGLQDEARVSDSKPAAIEGVIETLGEPVRIYDEMMPTEFTRKSTSGMTLPPDDDDEAETVSIPSLDSSSNGSDEFMYIEPAEVVDALTEFCKDYNAKITVELPTLDELIDKKLKTFKYPKHSALMEYWERPVRMVNARSEDLWDTMQYCFEQYNKSLKERNELVEQVTNLYKQNYELSHLMKQHIKSATKFQPAPPINRAAYSTTDMKYCQ</sequence>
<dbReference type="PANTHER" id="PTHR21625:SF1">
    <property type="entry name" value="DYNEIN REGULATORY COMPLEX PROTEIN 1"/>
    <property type="match status" value="1"/>
</dbReference>
<name>A0A1D2NHG4_ORCCI</name>
<dbReference type="Pfam" id="PF14775">
    <property type="entry name" value="NYD-SP28_assoc"/>
    <property type="match status" value="1"/>
</dbReference>
<dbReference type="STRING" id="48709.A0A1D2NHG4"/>